<protein>
    <recommendedName>
        <fullName evidence="5">ISAs1 family transposase</fullName>
    </recommendedName>
</protein>
<organism evidence="3 4">
    <name type="scientific">Candidatus Fischerbacteria bacterium RBG_13_37_8</name>
    <dbReference type="NCBI Taxonomy" id="1817863"/>
    <lineage>
        <taxon>Bacteria</taxon>
        <taxon>Candidatus Fischeribacteriota</taxon>
    </lineage>
</organism>
<dbReference type="GO" id="GO:0003677">
    <property type="term" value="F:DNA binding"/>
    <property type="evidence" value="ECO:0007669"/>
    <property type="project" value="InterPro"/>
</dbReference>
<evidence type="ECO:0000259" key="2">
    <source>
        <dbReference type="Pfam" id="PF13808"/>
    </source>
</evidence>
<reference evidence="3 4" key="1">
    <citation type="journal article" date="2016" name="Nat. Commun.">
        <title>Thousands of microbial genomes shed light on interconnected biogeochemical processes in an aquifer system.</title>
        <authorList>
            <person name="Anantharaman K."/>
            <person name="Brown C.T."/>
            <person name="Hug L.A."/>
            <person name="Sharon I."/>
            <person name="Castelle C.J."/>
            <person name="Probst A.J."/>
            <person name="Thomas B.C."/>
            <person name="Singh A."/>
            <person name="Wilkins M.J."/>
            <person name="Karaoz U."/>
            <person name="Brodie E.L."/>
            <person name="Williams K.H."/>
            <person name="Hubbard S.S."/>
            <person name="Banfield J.F."/>
        </authorList>
    </citation>
    <scope>NUCLEOTIDE SEQUENCE [LARGE SCALE GENOMIC DNA]</scope>
</reference>
<feature type="domain" description="H repeat-associated protein N-terminal" evidence="2">
    <location>
        <begin position="218"/>
        <end position="305"/>
    </location>
</feature>
<dbReference type="Pfam" id="PF13808">
    <property type="entry name" value="DDE_Tnp_1_assoc"/>
    <property type="match status" value="1"/>
</dbReference>
<evidence type="ECO:0008006" key="5">
    <source>
        <dbReference type="Google" id="ProtNLM"/>
    </source>
</evidence>
<accession>A0A1F5VEJ1</accession>
<dbReference type="NCBIfam" id="NF033564">
    <property type="entry name" value="transpos_ISAs1"/>
    <property type="match status" value="1"/>
</dbReference>
<dbReference type="AlphaFoldDB" id="A0A1F5VEJ1"/>
<dbReference type="Pfam" id="PF01609">
    <property type="entry name" value="DDE_Tnp_1"/>
    <property type="match status" value="1"/>
</dbReference>
<name>A0A1F5VEJ1_9BACT</name>
<dbReference type="InterPro" id="IPR025639">
    <property type="entry name" value="DruA"/>
</dbReference>
<dbReference type="EMBL" id="MFGW01000187">
    <property type="protein sequence ID" value="OGF61835.1"/>
    <property type="molecule type" value="Genomic_DNA"/>
</dbReference>
<dbReference type="STRING" id="1817863.A2Y62_20690"/>
<sequence>MRRLFQKKLLEVRLIEKGEVNKWGEYLRRYHYLGYKWIPGESLRHVAILDGSWVACIGWGSAALKCSVRDEYIGWNEEKKLKRLYLISNNMRFLVLPWVQIKNLASAILSLNLRRICEDYVKVYGHPVYLAETFVDSSKYKGTCYKAANWKYLGQTRGYSKIGRHYYHNGNPKSVYVYLLNKEAKEMLNSDYLSSSTEVINGGELLSMNDFPVQGLMEVITSITDPRKKQGIRHKIVTILALSVCAMLCGARSYLAIWEWAKGLTKDVLKRFDCDRGIVPSEPTFRRLLQKLNAEEFDRVIGNWLLQQIPSLKDKAIAIDGKSIKGSKSGEDVMIHLLSGVIHKEGIVIAQKRVSDKTNEITVVKPLLKEIEMQEAVITVDALLAQKKIAEYIVEEKKADYVVTIKSNQPTLLKDIKDLNLEQSQPQHATLDKGHGRIEERKIWTSDELKGYIEFPHAEQVFCIKRKTESLDGKKKPVK</sequence>
<dbReference type="InterPro" id="IPR002559">
    <property type="entry name" value="Transposase_11"/>
</dbReference>
<dbReference type="PANTHER" id="PTHR30298">
    <property type="entry name" value="H REPEAT-ASSOCIATED PREDICTED TRANSPOSASE"/>
    <property type="match status" value="1"/>
</dbReference>
<dbReference type="InterPro" id="IPR051698">
    <property type="entry name" value="Transposase_11-like"/>
</dbReference>
<dbReference type="InterPro" id="IPR032806">
    <property type="entry name" value="YbfD_N"/>
</dbReference>
<dbReference type="GO" id="GO:0006313">
    <property type="term" value="P:DNA transposition"/>
    <property type="evidence" value="ECO:0007669"/>
    <property type="project" value="InterPro"/>
</dbReference>
<proteinExistence type="predicted"/>
<feature type="domain" description="Transposase IS4-like" evidence="1">
    <location>
        <begin position="314"/>
        <end position="432"/>
    </location>
</feature>
<dbReference type="InterPro" id="IPR047647">
    <property type="entry name" value="ISAs1_transpos"/>
</dbReference>
<dbReference type="GO" id="GO:0004803">
    <property type="term" value="F:transposase activity"/>
    <property type="evidence" value="ECO:0007669"/>
    <property type="project" value="InterPro"/>
</dbReference>
<dbReference type="PANTHER" id="PTHR30298:SF0">
    <property type="entry name" value="PROTEIN YBFL-RELATED"/>
    <property type="match status" value="1"/>
</dbReference>
<evidence type="ECO:0000313" key="4">
    <source>
        <dbReference type="Proteomes" id="UP000178943"/>
    </source>
</evidence>
<gene>
    <name evidence="3" type="ORF">A2Y62_20690</name>
</gene>
<dbReference type="Proteomes" id="UP000178943">
    <property type="component" value="Unassembled WGS sequence"/>
</dbReference>
<dbReference type="Pfam" id="PF14236">
    <property type="entry name" value="DruA"/>
    <property type="match status" value="1"/>
</dbReference>
<evidence type="ECO:0000259" key="1">
    <source>
        <dbReference type="Pfam" id="PF01609"/>
    </source>
</evidence>
<evidence type="ECO:0000313" key="3">
    <source>
        <dbReference type="EMBL" id="OGF61835.1"/>
    </source>
</evidence>
<comment type="caution">
    <text evidence="3">The sequence shown here is derived from an EMBL/GenBank/DDBJ whole genome shotgun (WGS) entry which is preliminary data.</text>
</comment>